<dbReference type="FunFam" id="3.40.50.1170:FF:000001">
    <property type="entry name" value="L-asparaginase 2"/>
    <property type="match status" value="1"/>
</dbReference>
<gene>
    <name evidence="9" type="ordered locus">Isova_0271</name>
</gene>
<dbReference type="RefSeq" id="WP_013837469.1">
    <property type="nucleotide sequence ID" value="NC_015588.1"/>
</dbReference>
<dbReference type="AlphaFoldDB" id="F6FST3"/>
<dbReference type="Gene3D" id="3.40.50.1170">
    <property type="entry name" value="L-asparaginase, N-terminal domain"/>
    <property type="match status" value="1"/>
</dbReference>
<dbReference type="HOGENOM" id="CLU_019134_1_2_11"/>
<evidence type="ECO:0000256" key="2">
    <source>
        <dbReference type="ARBA" id="ARBA00022801"/>
    </source>
</evidence>
<feature type="signal peptide" evidence="6">
    <location>
        <begin position="1"/>
        <end position="38"/>
    </location>
</feature>
<dbReference type="GO" id="GO:0004067">
    <property type="term" value="F:asparaginase activity"/>
    <property type="evidence" value="ECO:0007669"/>
    <property type="project" value="UniProtKB-UniRule"/>
</dbReference>
<evidence type="ECO:0000259" key="8">
    <source>
        <dbReference type="Pfam" id="PF17763"/>
    </source>
</evidence>
<evidence type="ECO:0000313" key="10">
    <source>
        <dbReference type="Proteomes" id="UP000009236"/>
    </source>
</evidence>
<evidence type="ECO:0000313" key="9">
    <source>
        <dbReference type="EMBL" id="AEG43074.1"/>
    </source>
</evidence>
<reference evidence="9 10" key="1">
    <citation type="submission" date="2011-05" db="EMBL/GenBank/DDBJ databases">
        <title>Complete sequence of Isoptericola variabilis 225.</title>
        <authorList>
            <consortium name="US DOE Joint Genome Institute"/>
            <person name="Lucas S."/>
            <person name="Han J."/>
            <person name="Lapidus A."/>
            <person name="Cheng J.-F."/>
            <person name="Goodwin L."/>
            <person name="Pitluck S."/>
            <person name="Peters L."/>
            <person name="Mikhailova N."/>
            <person name="Zeytun A."/>
            <person name="Han C."/>
            <person name="Tapia R."/>
            <person name="Land M."/>
            <person name="Hauser L."/>
            <person name="Kyrpides N."/>
            <person name="Ivanova N."/>
            <person name="Pagani I."/>
            <person name="Siebers A."/>
            <person name="Allgaier M."/>
            <person name="Thelen M."/>
            <person name="Hugenholtz P."/>
            <person name="Gladden J."/>
            <person name="Woyke T."/>
        </authorList>
    </citation>
    <scope>NUCLEOTIDE SEQUENCE [LARGE SCALE GENOMIC DNA]</scope>
    <source>
        <strain evidence="10">225</strain>
    </source>
</reference>
<organism evidence="10">
    <name type="scientific">Isoptericola variabilis (strain 225)</name>
    <dbReference type="NCBI Taxonomy" id="743718"/>
    <lineage>
        <taxon>Bacteria</taxon>
        <taxon>Bacillati</taxon>
        <taxon>Actinomycetota</taxon>
        <taxon>Actinomycetes</taxon>
        <taxon>Micrococcales</taxon>
        <taxon>Promicromonosporaceae</taxon>
        <taxon>Isoptericola</taxon>
    </lineage>
</organism>
<dbReference type="GO" id="GO:0006528">
    <property type="term" value="P:asparagine metabolic process"/>
    <property type="evidence" value="ECO:0007669"/>
    <property type="project" value="InterPro"/>
</dbReference>
<dbReference type="PANTHER" id="PTHR11707">
    <property type="entry name" value="L-ASPARAGINASE"/>
    <property type="match status" value="1"/>
</dbReference>
<dbReference type="PIRSF" id="PIRSF001220">
    <property type="entry name" value="L-ASNase_gatD"/>
    <property type="match status" value="1"/>
</dbReference>
<evidence type="ECO:0000256" key="3">
    <source>
        <dbReference type="PIRSR" id="PIRSR001220-1"/>
    </source>
</evidence>
<dbReference type="InterPro" id="IPR040919">
    <property type="entry name" value="Asparaginase_C"/>
</dbReference>
<feature type="region of interest" description="Disordered" evidence="5">
    <location>
        <begin position="411"/>
        <end position="434"/>
    </location>
</feature>
<comment type="similarity">
    <text evidence="1">Belongs to the asparaginase 1 family.</text>
</comment>
<keyword evidence="2 9" id="KW-0378">Hydrolase</keyword>
<dbReference type="InterPro" id="IPR006034">
    <property type="entry name" value="Asparaginase/glutaminase-like"/>
</dbReference>
<evidence type="ECO:0000256" key="5">
    <source>
        <dbReference type="SAM" id="MobiDB-lite"/>
    </source>
</evidence>
<dbReference type="SUPFAM" id="SSF53774">
    <property type="entry name" value="Glutaminase/Asparaginase"/>
    <property type="match status" value="1"/>
</dbReference>
<evidence type="ECO:0000256" key="4">
    <source>
        <dbReference type="PIRSR" id="PIRSR001220-2"/>
    </source>
</evidence>
<dbReference type="PRINTS" id="PR00139">
    <property type="entry name" value="ASNGLNASE"/>
</dbReference>
<feature type="binding site" evidence="4">
    <location>
        <begin position="165"/>
        <end position="166"/>
    </location>
    <ligand>
        <name>substrate</name>
    </ligand>
</feature>
<feature type="domain" description="L-asparaginase N-terminal" evidence="7">
    <location>
        <begin position="77"/>
        <end position="273"/>
    </location>
</feature>
<dbReference type="PANTHER" id="PTHR11707:SF28">
    <property type="entry name" value="60 KDA LYSOPHOSPHOLIPASE"/>
    <property type="match status" value="1"/>
</dbReference>
<dbReference type="PIRSF" id="PIRSF500176">
    <property type="entry name" value="L_ASNase"/>
    <property type="match status" value="1"/>
</dbReference>
<sequence>MSTDEMNPRSRVRSILGRWVAPAAVAALVAGAVTHVTAPDPAPAAAPVTVESPTTSARYDAAVASVAAMAKNGTKPKVTLVATGGTIAGVAQGRDTFSSYRAGTITGEELVAQLQPELGAIADVDVVQFGNSGSSGYTIAQFHALTRTVEDALKGSDGVVVTTGTDTQEEFAYWLDLTVQSQKPVVTTGAMRPWQDGEGDQVFGADGPANLYNAVKLAASQATFCYGTVLMLNDEIHAARDVTKTNSYRMDTFQSREYGVLGWVDQNDITLGRATPRVQACDRPQDWMTPFDLSTVEGSEIARTEIVYSYQEAGGESIAAFHQAGVDGIVTAGTGAGGISRAMGQARTAAANDGVVFLTTTRTGSGSVYGGSGNVIAGGDLTPIKARLLLALSLTFSDDVEQVRTWVEQVGNPEFTPTGRGNGNASPKSATPGA</sequence>
<feature type="domain" description="Asparaginase/glutaminase C-terminal" evidence="8">
    <location>
        <begin position="305"/>
        <end position="406"/>
    </location>
</feature>
<dbReference type="InterPro" id="IPR027473">
    <property type="entry name" value="L-asparaginase_C"/>
</dbReference>
<dbReference type="STRING" id="743718.Isova_0271"/>
<dbReference type="eggNOG" id="COG0252">
    <property type="taxonomic scope" value="Bacteria"/>
</dbReference>
<dbReference type="EC" id="3.5.1.1" evidence="9"/>
<dbReference type="SMART" id="SM00870">
    <property type="entry name" value="Asparaginase"/>
    <property type="match status" value="1"/>
</dbReference>
<dbReference type="InterPro" id="IPR027474">
    <property type="entry name" value="L-asparaginase_N"/>
</dbReference>
<evidence type="ECO:0000256" key="6">
    <source>
        <dbReference type="SAM" id="SignalP"/>
    </source>
</evidence>
<evidence type="ECO:0000256" key="1">
    <source>
        <dbReference type="ARBA" id="ARBA00010518"/>
    </source>
</evidence>
<protein>
    <submittedName>
        <fullName evidence="9">Asparaginase</fullName>
        <ecNumber evidence="9">3.5.1.1</ecNumber>
    </submittedName>
</protein>
<feature type="binding site" evidence="4">
    <location>
        <position position="134"/>
    </location>
    <ligand>
        <name>substrate</name>
    </ligand>
</feature>
<accession>F6FST3</accession>
<dbReference type="Pfam" id="PF00710">
    <property type="entry name" value="Asparaginase"/>
    <property type="match status" value="1"/>
</dbReference>
<dbReference type="KEGG" id="iva:Isova_0271"/>
<name>F6FST3_ISOV2</name>
<feature type="chain" id="PRO_5039623583" evidence="6">
    <location>
        <begin position="39"/>
        <end position="434"/>
    </location>
</feature>
<dbReference type="InterPro" id="IPR004550">
    <property type="entry name" value="AsnASE_II"/>
</dbReference>
<dbReference type="Proteomes" id="UP000009236">
    <property type="component" value="Chromosome"/>
</dbReference>
<dbReference type="PROSITE" id="PS51732">
    <property type="entry name" value="ASN_GLN_ASE_3"/>
    <property type="match status" value="1"/>
</dbReference>
<feature type="active site" description="O-isoaspartyl threonine intermediate" evidence="3">
    <location>
        <position position="86"/>
    </location>
</feature>
<evidence type="ECO:0000259" key="7">
    <source>
        <dbReference type="Pfam" id="PF00710"/>
    </source>
</evidence>
<keyword evidence="6" id="KW-0732">Signal</keyword>
<dbReference type="CDD" id="cd08964">
    <property type="entry name" value="L-asparaginase_II"/>
    <property type="match status" value="1"/>
</dbReference>
<dbReference type="Gene3D" id="3.40.50.40">
    <property type="match status" value="1"/>
</dbReference>
<proteinExistence type="inferred from homology"/>
<dbReference type="InterPro" id="IPR036152">
    <property type="entry name" value="Asp/glu_Ase-like_sf"/>
</dbReference>
<dbReference type="Pfam" id="PF17763">
    <property type="entry name" value="Asparaginase_C"/>
    <property type="match status" value="1"/>
</dbReference>
<dbReference type="EMBL" id="CP002810">
    <property type="protein sequence ID" value="AEG43074.1"/>
    <property type="molecule type" value="Genomic_DNA"/>
</dbReference>
<dbReference type="SFLD" id="SFLDS00057">
    <property type="entry name" value="Glutaminase/Asparaginase"/>
    <property type="match status" value="1"/>
</dbReference>
<feature type="compositionally biased region" description="Polar residues" evidence="5">
    <location>
        <begin position="423"/>
        <end position="434"/>
    </location>
</feature>
<dbReference type="InterPro" id="IPR037152">
    <property type="entry name" value="L-asparaginase_N_sf"/>
</dbReference>
<keyword evidence="10" id="KW-1185">Reference proteome</keyword>